<organism evidence="1 2">
    <name type="scientific">Faecalibacterium prausnitzii</name>
    <dbReference type="NCBI Taxonomy" id="853"/>
    <lineage>
        <taxon>Bacteria</taxon>
        <taxon>Bacillati</taxon>
        <taxon>Bacillota</taxon>
        <taxon>Clostridia</taxon>
        <taxon>Eubacteriales</taxon>
        <taxon>Oscillospiraceae</taxon>
        <taxon>Faecalibacterium</taxon>
    </lineage>
</organism>
<gene>
    <name evidence="1" type="ORF">CGS59_13240</name>
</gene>
<name>A0A2A7AVC0_9FIRM</name>
<dbReference type="AlphaFoldDB" id="A0A2A7AVC0"/>
<comment type="caution">
    <text evidence="1">The sequence shown here is derived from an EMBL/GenBank/DDBJ whole genome shotgun (WGS) entry which is preliminary data.</text>
</comment>
<accession>A0A2A7AVC0</accession>
<dbReference type="RefSeq" id="WP_097780302.1">
    <property type="nucleotide sequence ID" value="NZ_NMTZ01000027.1"/>
</dbReference>
<dbReference type="EMBL" id="NMTZ01000027">
    <property type="protein sequence ID" value="PDX83073.1"/>
    <property type="molecule type" value="Genomic_DNA"/>
</dbReference>
<reference evidence="1 2" key="1">
    <citation type="journal article" date="2017" name="Front. Microbiol.">
        <title>New Insights into the Diversity of the Genus Faecalibacterium.</title>
        <authorList>
            <person name="Benevides L."/>
            <person name="Burman S."/>
            <person name="Martin R."/>
            <person name="Robert V."/>
            <person name="Thomas M."/>
            <person name="Miquel S."/>
            <person name="Chain F."/>
            <person name="Sokol H."/>
            <person name="Bermudez-Humaran L.G."/>
            <person name="Morrison M."/>
            <person name="Langella P."/>
            <person name="Azevedo V.A."/>
            <person name="Chatel J.M."/>
            <person name="Soares S."/>
        </authorList>
    </citation>
    <scope>NUCLEOTIDE SEQUENCE [LARGE SCALE GENOMIC DNA]</scope>
    <source>
        <strain evidence="1 2">CNCM I 4644</strain>
    </source>
</reference>
<sequence length="113" mass="13209">MYDLREHKELISRLVSEANQNDPNWEWSVRRLSKNVACIFWGYLEYCDEAELSFSIKLGEADGRCWVEARNEHGWILESEIVADKNLPFLNCPIDKAIEKMVRCIVNTAHACY</sequence>
<dbReference type="Proteomes" id="UP000220480">
    <property type="component" value="Unassembled WGS sequence"/>
</dbReference>
<protein>
    <submittedName>
        <fullName evidence="1">Uncharacterized protein</fullName>
    </submittedName>
</protein>
<evidence type="ECO:0000313" key="2">
    <source>
        <dbReference type="Proteomes" id="UP000220480"/>
    </source>
</evidence>
<evidence type="ECO:0000313" key="1">
    <source>
        <dbReference type="EMBL" id="PDX83073.1"/>
    </source>
</evidence>
<proteinExistence type="predicted"/>